<feature type="region of interest" description="Disordered" evidence="1">
    <location>
        <begin position="1"/>
        <end position="25"/>
    </location>
</feature>
<proteinExistence type="predicted"/>
<keyword evidence="3" id="KW-1185">Reference proteome</keyword>
<evidence type="ECO:0000256" key="1">
    <source>
        <dbReference type="SAM" id="MobiDB-lite"/>
    </source>
</evidence>
<dbReference type="Proteomes" id="UP001266305">
    <property type="component" value="Unassembled WGS sequence"/>
</dbReference>
<comment type="caution">
    <text evidence="2">The sequence shown here is derived from an EMBL/GenBank/DDBJ whole genome shotgun (WGS) entry which is preliminary data.</text>
</comment>
<evidence type="ECO:0000313" key="2">
    <source>
        <dbReference type="EMBL" id="KAK2094204.1"/>
    </source>
</evidence>
<dbReference type="EMBL" id="JASSZA010000014">
    <property type="protein sequence ID" value="KAK2094204.1"/>
    <property type="molecule type" value="Genomic_DNA"/>
</dbReference>
<accession>A0ABQ9UAU5</accession>
<feature type="non-terminal residue" evidence="2">
    <location>
        <position position="129"/>
    </location>
</feature>
<protein>
    <submittedName>
        <fullName evidence="2">Uncharacterized protein</fullName>
    </submittedName>
</protein>
<name>A0ABQ9UAU5_SAGOE</name>
<sequence length="129" mass="13817">MEPPPVQASGAKFQHGASFSPAPTSSPLPQQVLIPLTVPSNVAAFGTILLSPLCLRISSGRHASHPRVPPYMGALFAFLSSWEGLKELLGTQADLAPHEHLLKLMDLMLRICQAVIQARGDLDEDKASI</sequence>
<gene>
    <name evidence="2" type="ORF">P7K49_027942</name>
</gene>
<reference evidence="2 3" key="1">
    <citation type="submission" date="2023-05" db="EMBL/GenBank/DDBJ databases">
        <title>B98-5 Cell Line De Novo Hybrid Assembly: An Optical Mapping Approach.</title>
        <authorList>
            <person name="Kananen K."/>
            <person name="Auerbach J.A."/>
            <person name="Kautto E."/>
            <person name="Blachly J.S."/>
        </authorList>
    </citation>
    <scope>NUCLEOTIDE SEQUENCE [LARGE SCALE GENOMIC DNA]</scope>
    <source>
        <strain evidence="2">B95-8</strain>
        <tissue evidence="2">Cell line</tissue>
    </source>
</reference>
<evidence type="ECO:0000313" key="3">
    <source>
        <dbReference type="Proteomes" id="UP001266305"/>
    </source>
</evidence>
<organism evidence="2 3">
    <name type="scientific">Saguinus oedipus</name>
    <name type="common">Cotton-top tamarin</name>
    <name type="synonym">Oedipomidas oedipus</name>
    <dbReference type="NCBI Taxonomy" id="9490"/>
    <lineage>
        <taxon>Eukaryota</taxon>
        <taxon>Metazoa</taxon>
        <taxon>Chordata</taxon>
        <taxon>Craniata</taxon>
        <taxon>Vertebrata</taxon>
        <taxon>Euteleostomi</taxon>
        <taxon>Mammalia</taxon>
        <taxon>Eutheria</taxon>
        <taxon>Euarchontoglires</taxon>
        <taxon>Primates</taxon>
        <taxon>Haplorrhini</taxon>
        <taxon>Platyrrhini</taxon>
        <taxon>Cebidae</taxon>
        <taxon>Callitrichinae</taxon>
        <taxon>Saguinus</taxon>
    </lineage>
</organism>